<keyword evidence="3" id="KW-1185">Reference proteome</keyword>
<evidence type="ECO:0000256" key="1">
    <source>
        <dbReference type="SAM" id="MobiDB-lite"/>
    </source>
</evidence>
<protein>
    <submittedName>
        <fullName evidence="2">Uncharacterized protein</fullName>
    </submittedName>
</protein>
<reference evidence="2 3" key="1">
    <citation type="journal article" date="2017" name="Nature">
        <title>The Apostasia genome and the evolution of orchids.</title>
        <authorList>
            <person name="Zhang G.Q."/>
            <person name="Liu K.W."/>
            <person name="Li Z."/>
            <person name="Lohaus R."/>
            <person name="Hsiao Y.Y."/>
            <person name="Niu S.C."/>
            <person name="Wang J.Y."/>
            <person name="Lin Y.C."/>
            <person name="Xu Q."/>
            <person name="Chen L.J."/>
            <person name="Yoshida K."/>
            <person name="Fujiwara S."/>
            <person name="Wang Z.W."/>
            <person name="Zhang Y.Q."/>
            <person name="Mitsuda N."/>
            <person name="Wang M."/>
            <person name="Liu G.H."/>
            <person name="Pecoraro L."/>
            <person name="Huang H.X."/>
            <person name="Xiao X.J."/>
            <person name="Lin M."/>
            <person name="Wu X.Y."/>
            <person name="Wu W.L."/>
            <person name="Chen Y.Y."/>
            <person name="Chang S.B."/>
            <person name="Sakamoto S."/>
            <person name="Ohme-Takagi M."/>
            <person name="Yagi M."/>
            <person name="Zeng S.J."/>
            <person name="Shen C.Y."/>
            <person name="Yeh C.M."/>
            <person name="Luo Y.B."/>
            <person name="Tsai W.C."/>
            <person name="Van de Peer Y."/>
            <person name="Liu Z.J."/>
        </authorList>
    </citation>
    <scope>NUCLEOTIDE SEQUENCE [LARGE SCALE GENOMIC DNA]</scope>
    <source>
        <strain evidence="3">cv. Shenzhen</strain>
        <tissue evidence="2">Stem</tissue>
    </source>
</reference>
<dbReference type="Proteomes" id="UP000236161">
    <property type="component" value="Unassembled WGS sequence"/>
</dbReference>
<sequence>MRNKFGSQILGHRAEAPPRRRPPPLPRPPLPWSRRAHQRRLQPVLLSPGRRRSFLLLLLLRSRAHLSGIRRRRLRLWFSRQNWDERR</sequence>
<dbReference type="EMBL" id="KZ451912">
    <property type="protein sequence ID" value="PKA62910.1"/>
    <property type="molecule type" value="Genomic_DNA"/>
</dbReference>
<name>A0A2I0B535_9ASPA</name>
<evidence type="ECO:0000313" key="2">
    <source>
        <dbReference type="EMBL" id="PKA62910.1"/>
    </source>
</evidence>
<evidence type="ECO:0000313" key="3">
    <source>
        <dbReference type="Proteomes" id="UP000236161"/>
    </source>
</evidence>
<gene>
    <name evidence="2" type="ORF">AXF42_Ash018905</name>
</gene>
<feature type="region of interest" description="Disordered" evidence="1">
    <location>
        <begin position="1"/>
        <end position="33"/>
    </location>
</feature>
<accession>A0A2I0B535</accession>
<proteinExistence type="predicted"/>
<organism evidence="2 3">
    <name type="scientific">Apostasia shenzhenica</name>
    <dbReference type="NCBI Taxonomy" id="1088818"/>
    <lineage>
        <taxon>Eukaryota</taxon>
        <taxon>Viridiplantae</taxon>
        <taxon>Streptophyta</taxon>
        <taxon>Embryophyta</taxon>
        <taxon>Tracheophyta</taxon>
        <taxon>Spermatophyta</taxon>
        <taxon>Magnoliopsida</taxon>
        <taxon>Liliopsida</taxon>
        <taxon>Asparagales</taxon>
        <taxon>Orchidaceae</taxon>
        <taxon>Apostasioideae</taxon>
        <taxon>Apostasia</taxon>
    </lineage>
</organism>
<dbReference type="AlphaFoldDB" id="A0A2I0B535"/>